<dbReference type="Proteomes" id="UP000029867">
    <property type="component" value="Unassembled WGS sequence"/>
</dbReference>
<name>A0A099P3F9_PICKU</name>
<dbReference type="PANTHER" id="PTHR28040">
    <property type="entry name" value="PYRIDOXAMINE 5'-PHOSPHATE OXIDASE YLR456W HOMOLOG-RELATED"/>
    <property type="match status" value="1"/>
</dbReference>
<evidence type="ECO:0000313" key="3">
    <source>
        <dbReference type="EMBL" id="KGK39425.1"/>
    </source>
</evidence>
<dbReference type="KEGG" id="pkz:C5L36_0B09750"/>
<reference evidence="3" key="2">
    <citation type="submission" date="2014-08" db="EMBL/GenBank/DDBJ databases">
        <title>Exploiting Issatchenkia orientalis SD108 for Succinic Acid Production.</title>
        <authorList>
            <person name="Xiao H."/>
            <person name="Shao Z."/>
            <person name="Jiang Y."/>
            <person name="Dole S."/>
            <person name="Zhao H."/>
        </authorList>
    </citation>
    <scope>NUCLEOTIDE SEQUENCE [LARGE SCALE GENOMIC DNA]</scope>
    <source>
        <strain evidence="3">SD108</strain>
    </source>
</reference>
<protein>
    <recommendedName>
        <fullName evidence="1">Pyridoxamine 5'-phosphate oxidase N-terminal domain-containing protein</fullName>
    </recommendedName>
</protein>
<dbReference type="STRING" id="4909.A0A099P3F9"/>
<dbReference type="AlphaFoldDB" id="A0A099P3F9"/>
<dbReference type="VEuPathDB" id="FungiDB:C5L36_0B09750"/>
<evidence type="ECO:0000313" key="2">
    <source>
        <dbReference type="EMBL" id="AWU75734.1"/>
    </source>
</evidence>
<dbReference type="RefSeq" id="XP_029321211.1">
    <property type="nucleotide sequence ID" value="XM_029465352.1"/>
</dbReference>
<dbReference type="Proteomes" id="UP000195871">
    <property type="component" value="Unassembled WGS sequence"/>
</dbReference>
<dbReference type="Pfam" id="PF01243">
    <property type="entry name" value="PNPOx_N"/>
    <property type="match status" value="1"/>
</dbReference>
<dbReference type="PANTHER" id="PTHR28040:SF1">
    <property type="entry name" value="PYRIDOXAMINE 5'-PHOSPHATE OXIDASE YLR456W HOMOLOG-RELATED"/>
    <property type="match status" value="1"/>
</dbReference>
<reference evidence="4 6" key="3">
    <citation type="submission" date="2017-05" db="EMBL/GenBank/DDBJ databases">
        <title>The Genome Sequence of Candida krusei Ckrusei653.</title>
        <authorList>
            <person name="Cuomo C."/>
            <person name="Forche A."/>
            <person name="Young S."/>
            <person name="Abouelleil A."/>
            <person name="Cao P."/>
            <person name="Chapman S."/>
            <person name="Cusick C."/>
            <person name="Shea T."/>
            <person name="Nusbaum C."/>
            <person name="Birren B."/>
        </authorList>
    </citation>
    <scope>NUCLEOTIDE SEQUENCE [LARGE SCALE GENOMIC DNA]</scope>
    <source>
        <strain evidence="4 6">Ckrusei653</strain>
    </source>
</reference>
<dbReference type="InterPro" id="IPR012349">
    <property type="entry name" value="Split_barrel_FMN-bd"/>
</dbReference>
<dbReference type="HOGENOM" id="CLU_078856_1_0_1"/>
<dbReference type="SUPFAM" id="SSF50475">
    <property type="entry name" value="FMN-binding split barrel"/>
    <property type="match status" value="1"/>
</dbReference>
<reference evidence="5" key="1">
    <citation type="journal article" date="2014" name="Microb. Cell Fact.">
        <title>Exploiting Issatchenkia orientalis SD108 for succinic acid production.</title>
        <authorList>
            <person name="Xiao H."/>
            <person name="Shao Z."/>
            <person name="Jiang Y."/>
            <person name="Dole S."/>
            <person name="Zhao H."/>
        </authorList>
    </citation>
    <scope>NUCLEOTIDE SEQUENCE [LARGE SCALE GENOMIC DNA]</scope>
    <source>
        <strain evidence="5">SD108</strain>
    </source>
</reference>
<keyword evidence="7" id="KW-1185">Reference proteome</keyword>
<proteinExistence type="predicted"/>
<dbReference type="Proteomes" id="UP000249293">
    <property type="component" value="Chromosome 2"/>
</dbReference>
<accession>A0A099P3F9</accession>
<dbReference type="EMBL" id="NHMM01000006">
    <property type="protein sequence ID" value="OUT20865.1"/>
    <property type="molecule type" value="Genomic_DNA"/>
</dbReference>
<dbReference type="GO" id="GO:0005737">
    <property type="term" value="C:cytoplasm"/>
    <property type="evidence" value="ECO:0007669"/>
    <property type="project" value="TreeGrafter"/>
</dbReference>
<gene>
    <name evidence="2" type="ORF">C5L36_0B09750</name>
    <name evidence="4" type="ORF">CAS74_003861</name>
    <name evidence="3" type="ORF">JL09_g1482</name>
</gene>
<organism evidence="3 5">
    <name type="scientific">Pichia kudriavzevii</name>
    <name type="common">Yeast</name>
    <name type="synonym">Issatchenkia orientalis</name>
    <dbReference type="NCBI Taxonomy" id="4909"/>
    <lineage>
        <taxon>Eukaryota</taxon>
        <taxon>Fungi</taxon>
        <taxon>Dikarya</taxon>
        <taxon>Ascomycota</taxon>
        <taxon>Saccharomycotina</taxon>
        <taxon>Pichiomycetes</taxon>
        <taxon>Pichiales</taxon>
        <taxon>Pichiaceae</taxon>
        <taxon>Pichia</taxon>
    </lineage>
</organism>
<reference evidence="2 7" key="4">
    <citation type="submission" date="2018-06" db="EMBL/GenBank/DDBJ databases">
        <title>Population genomics shows no distinction between pathogenic Candida krusei and environmental Pichia kudriavzevii: One species, four names.</title>
        <authorList>
            <person name="Douglass A.P."/>
            <person name="Offei B."/>
            <person name="Braun-Galleani S."/>
            <person name="Coughlan A.Y."/>
            <person name="Martos A."/>
            <person name="Ortiz-Merino R.A."/>
            <person name="Byrne K.P."/>
            <person name="Wolfe K.H."/>
        </authorList>
    </citation>
    <scope>NUCLEOTIDE SEQUENCE [LARGE SCALE GENOMIC DNA]</scope>
    <source>
        <strain evidence="2 7">CBS573</strain>
    </source>
</reference>
<dbReference type="InterPro" id="IPR011576">
    <property type="entry name" value="Pyridox_Oxase_N"/>
</dbReference>
<dbReference type="GeneID" id="40383499"/>
<evidence type="ECO:0000259" key="1">
    <source>
        <dbReference type="Pfam" id="PF01243"/>
    </source>
</evidence>
<dbReference type="GO" id="GO:0005634">
    <property type="term" value="C:nucleus"/>
    <property type="evidence" value="ECO:0007669"/>
    <property type="project" value="TreeGrafter"/>
</dbReference>
<evidence type="ECO:0000313" key="7">
    <source>
        <dbReference type="Proteomes" id="UP000249293"/>
    </source>
</evidence>
<evidence type="ECO:0000313" key="4">
    <source>
        <dbReference type="EMBL" id="OUT20865.1"/>
    </source>
</evidence>
<feature type="domain" description="Pyridoxamine 5'-phosphate oxidase N-terminal" evidence="1">
    <location>
        <begin position="9"/>
        <end position="113"/>
    </location>
</feature>
<evidence type="ECO:0000313" key="5">
    <source>
        <dbReference type="Proteomes" id="UP000029867"/>
    </source>
</evidence>
<dbReference type="OrthoDB" id="5300823at2759"/>
<dbReference type="EMBL" id="CP028774">
    <property type="protein sequence ID" value="AWU75734.1"/>
    <property type="molecule type" value="Genomic_DNA"/>
</dbReference>
<dbReference type="Gene3D" id="2.30.110.10">
    <property type="entry name" value="Electron Transport, Fmn-binding Protein, Chain A"/>
    <property type="match status" value="1"/>
</dbReference>
<dbReference type="InterPro" id="IPR052841">
    <property type="entry name" value="PMP_oxidase-like"/>
</dbReference>
<dbReference type="eggNOG" id="ENOG502S4PT">
    <property type="taxonomic scope" value="Eukaryota"/>
</dbReference>
<dbReference type="EMBL" id="JQFK01000009">
    <property type="protein sequence ID" value="KGK39425.1"/>
    <property type="molecule type" value="Genomic_DNA"/>
</dbReference>
<evidence type="ECO:0000313" key="6">
    <source>
        <dbReference type="Proteomes" id="UP000195871"/>
    </source>
</evidence>
<sequence>MTNGPLPTRVHDLLSHSQFLHLATCSDNIPHVSLMNYTFIENDPSSSNCELLKSAQHMILIATPQNTKKYNNLMKNNKVSLLVHDWVTPNQGGADSVLRLLQSINQSEVGELSVTLDGHVFQNLIDPSTEEYKFFKNLHLQKNPEARAFIEGDSTAFVLIQIDESKVSDSNNNVENFK</sequence>